<evidence type="ECO:0000313" key="1">
    <source>
        <dbReference type="EMBL" id="VDD93644.1"/>
    </source>
</evidence>
<evidence type="ECO:0000313" key="3">
    <source>
        <dbReference type="WBParaSite" id="EVEC_0000895401-mRNA-1"/>
    </source>
</evidence>
<keyword evidence="2" id="KW-1185">Reference proteome</keyword>
<reference evidence="3" key="1">
    <citation type="submission" date="2017-02" db="UniProtKB">
        <authorList>
            <consortium name="WormBaseParasite"/>
        </authorList>
    </citation>
    <scope>IDENTIFICATION</scope>
</reference>
<name>A0A0N4VE56_ENTVE</name>
<accession>A0A0N4VE56</accession>
<sequence length="160" mass="18046">MHKSTVIADEANLEPDVLEDLVTDLDPSAITDVDLSILVASSSFSDNDNLTDSLKENKRDCYRLERIKEWREKLNHLFEYRSASKSRRVIRRKNSDEFSSSVKVLADALKTHVRPEYLHSVLEEYAVKLVKAGEELAASGSEVKKSFCIAPECCGTVGRR</sequence>
<proteinExistence type="predicted"/>
<protein>
    <submittedName>
        <fullName evidence="3">BHLH domain-containing protein</fullName>
    </submittedName>
</protein>
<evidence type="ECO:0000313" key="2">
    <source>
        <dbReference type="Proteomes" id="UP000274131"/>
    </source>
</evidence>
<gene>
    <name evidence="1" type="ORF">EVEC_LOCUS8395</name>
</gene>
<dbReference type="WBParaSite" id="EVEC_0000895401-mRNA-1">
    <property type="protein sequence ID" value="EVEC_0000895401-mRNA-1"/>
    <property type="gene ID" value="EVEC_0000895401"/>
</dbReference>
<reference evidence="1 2" key="2">
    <citation type="submission" date="2018-10" db="EMBL/GenBank/DDBJ databases">
        <authorList>
            <consortium name="Pathogen Informatics"/>
        </authorList>
    </citation>
    <scope>NUCLEOTIDE SEQUENCE [LARGE SCALE GENOMIC DNA]</scope>
</reference>
<dbReference type="Proteomes" id="UP000274131">
    <property type="component" value="Unassembled WGS sequence"/>
</dbReference>
<organism evidence="3">
    <name type="scientific">Enterobius vermicularis</name>
    <name type="common">Human pinworm</name>
    <dbReference type="NCBI Taxonomy" id="51028"/>
    <lineage>
        <taxon>Eukaryota</taxon>
        <taxon>Metazoa</taxon>
        <taxon>Ecdysozoa</taxon>
        <taxon>Nematoda</taxon>
        <taxon>Chromadorea</taxon>
        <taxon>Rhabditida</taxon>
        <taxon>Spirurina</taxon>
        <taxon>Oxyuridomorpha</taxon>
        <taxon>Oxyuroidea</taxon>
        <taxon>Oxyuridae</taxon>
        <taxon>Enterobius</taxon>
    </lineage>
</organism>
<dbReference type="AlphaFoldDB" id="A0A0N4VE56"/>
<dbReference type="EMBL" id="UXUI01009406">
    <property type="protein sequence ID" value="VDD93644.1"/>
    <property type="molecule type" value="Genomic_DNA"/>
</dbReference>